<proteinExistence type="predicted"/>
<feature type="compositionally biased region" description="Acidic residues" evidence="1">
    <location>
        <begin position="37"/>
        <end position="63"/>
    </location>
</feature>
<comment type="caution">
    <text evidence="2">The sequence shown here is derived from an EMBL/GenBank/DDBJ whole genome shotgun (WGS) entry which is preliminary data.</text>
</comment>
<keyword evidence="3" id="KW-1185">Reference proteome</keyword>
<evidence type="ECO:0000313" key="2">
    <source>
        <dbReference type="EMBL" id="ETO33807.1"/>
    </source>
</evidence>
<dbReference type="AlphaFoldDB" id="X6P851"/>
<name>X6P851_RETFI</name>
<dbReference type="EMBL" id="ASPP01003123">
    <property type="protein sequence ID" value="ETO33807.1"/>
    <property type="molecule type" value="Genomic_DNA"/>
</dbReference>
<feature type="region of interest" description="Disordered" evidence="1">
    <location>
        <begin position="267"/>
        <end position="330"/>
    </location>
</feature>
<protein>
    <submittedName>
        <fullName evidence="2">Uncharacterized protein</fullName>
    </submittedName>
</protein>
<evidence type="ECO:0000313" key="3">
    <source>
        <dbReference type="Proteomes" id="UP000023152"/>
    </source>
</evidence>
<dbReference type="Proteomes" id="UP000023152">
    <property type="component" value="Unassembled WGS sequence"/>
</dbReference>
<feature type="region of interest" description="Disordered" evidence="1">
    <location>
        <begin position="1"/>
        <end position="83"/>
    </location>
</feature>
<sequence length="356" mass="39970">MEYIEAKIAKSQNEEEDNKLNKTEEYEGNETSVEDMRTEEEEMQDHEDSDEEEEEEEEEDDKDTQDTETTSDRSLSNKEKSFVDRSHELAQHPNAYATLAPITFLTASGGIGMSQAVYPGQFQMISPPQPIHVQSNEEQHMQMGQSTATASVLPLLLSPLSPKTIHENARRKSSRIVQEQSMHGPVMSGVTTLSMPQPGYLSGQLTSTTIPQMMLYPHPYFPQYQSGPHLQMPMVGWPATTFAAQPTELMGANYMQTPTLIATTRDEAASQEPFQTTESIPPPVQRKPTDKQTRSSHRVSSEQEQISLQLDALSPEDATNLGDRSKPTGHVPQRLAEQLEKPRHLGFVVSFFFFLE</sequence>
<evidence type="ECO:0000256" key="1">
    <source>
        <dbReference type="SAM" id="MobiDB-lite"/>
    </source>
</evidence>
<gene>
    <name evidence="2" type="ORF">RFI_03296</name>
</gene>
<accession>X6P851</accession>
<organism evidence="2 3">
    <name type="scientific">Reticulomyxa filosa</name>
    <dbReference type="NCBI Taxonomy" id="46433"/>
    <lineage>
        <taxon>Eukaryota</taxon>
        <taxon>Sar</taxon>
        <taxon>Rhizaria</taxon>
        <taxon>Retaria</taxon>
        <taxon>Foraminifera</taxon>
        <taxon>Monothalamids</taxon>
        <taxon>Reticulomyxidae</taxon>
        <taxon>Reticulomyxa</taxon>
    </lineage>
</organism>
<reference evidence="2 3" key="1">
    <citation type="journal article" date="2013" name="Curr. Biol.">
        <title>The Genome of the Foraminiferan Reticulomyxa filosa.</title>
        <authorList>
            <person name="Glockner G."/>
            <person name="Hulsmann N."/>
            <person name="Schleicher M."/>
            <person name="Noegel A.A."/>
            <person name="Eichinger L."/>
            <person name="Gallinger C."/>
            <person name="Pawlowski J."/>
            <person name="Sierra R."/>
            <person name="Euteneuer U."/>
            <person name="Pillet L."/>
            <person name="Moustafa A."/>
            <person name="Platzer M."/>
            <person name="Groth M."/>
            <person name="Szafranski K."/>
            <person name="Schliwa M."/>
        </authorList>
    </citation>
    <scope>NUCLEOTIDE SEQUENCE [LARGE SCALE GENOMIC DNA]</scope>
</reference>